<name>A0A8J5F835_ZINOF</name>
<evidence type="ECO:0000313" key="2">
    <source>
        <dbReference type="Proteomes" id="UP000734854"/>
    </source>
</evidence>
<dbReference type="GO" id="GO:0006405">
    <property type="term" value="P:RNA export from nucleus"/>
    <property type="evidence" value="ECO:0007669"/>
    <property type="project" value="TreeGrafter"/>
</dbReference>
<dbReference type="PANTHER" id="PTHR31431:SF1">
    <property type="entry name" value="NUCLEOPORIN NUP188"/>
    <property type="match status" value="1"/>
</dbReference>
<dbReference type="EMBL" id="JACMSC010000016">
    <property type="protein sequence ID" value="KAG6481612.1"/>
    <property type="molecule type" value="Genomic_DNA"/>
</dbReference>
<proteinExistence type="predicted"/>
<dbReference type="GO" id="GO:0044611">
    <property type="term" value="C:nuclear pore inner ring"/>
    <property type="evidence" value="ECO:0007669"/>
    <property type="project" value="TreeGrafter"/>
</dbReference>
<sequence length="1318" mass="148943">MHLFSFIGKDEQRKDADNLLGHEVVIAPSHVIEAVVLFVNRAYCIVEFFGAWMLSGGLARMLMEESEENDYTDALAVFELMKSCIKASEVSQKLHCIFWDILICDSSIHNILYRILGISIEYLRLYISYHYEPKEIECVQHSLCSALEVLCSIMANISQVKYSYLELPSKASAFVQTMLSPMIKPMPVVQAAISSISFVENSAIQAAAARVLSFLCYLAFRSESYTVENASLVSEAVQIKKLHLTVSSILENEVKMKEDLVISIIDLLNAMAYYQPALLVSLMLSKDKMDVSSDAVYYSANQIAVIPALEKSNGENPSPIASITKYIEDSDTLFDRAPHLLLSILNFLKALWKGGTQFASILDKIRHSKKFWKQLESFISVAHGDNGQPFKDNNSEAELSPLRYQCQGNVLEIMAHELFFQEKLSQCEVPFKQTSSVVNGAPRHSNVVFVQEILTSWFDSPLLESLIKFYSSTGYAKLDISRAKVSTTNLIIDLHIGPHDLLVCSGTVLKAHPAFSALLTQYAFRGHSEDPTNLVVSDLYYHLLGKLEGREITSGPFQELLNFLLSLGVFECNDGTYKKNFDLPTKVVSMFDIQKVEEEIGSDLWEYSEWKSCKEVSQRMFVYMHSANLSSNITDSNHFCLKALLSVLFVYKGNVKSTKPLFNHRDISKKAVESSIQYLCNCLHEATDLLALEPNLPLRFLRMFTTQQELLLFLSVILFKHGPQKINNIHFLPSCILVIKSSSSIIKVLANTRPLSPVLRRAVKLLMTLLLKSLEFSNHIELSEDNSDVEVKLLGDASLIQIELLPFLCKYAEDAEYSNLSVASIDIIIRTLTPKTWFPIIKNHLPLQHIFYNIREINALANVPVFLSFLLTLGQTKGGAEMLSASKFFSPIMVLLSRLHEDSSLSNNLDKNVVSTIDDHKYLQSWVLSLSIFITVIESLGDNNHYVEDVLVTAQRFFFSEKPYMLSFYFSAMYHLADEHVKKTQLHTLTALKLTQHALLLLCLLARYHASWISDMKLMDSELRTTIIHLLAFISKGDQHIKDSPNRFLTVLWQPSTEEEIELHRMPSIIKSKHGWFMLSASSFHAKSTSFDNTISSLVVRDKETNSVGCNSQSSFSDTIAIHIYEIALLLLKFLCLQAKAAAKRADEVDFVDLACFPELPSPEILHGIQDQAIAIVSEVCGANKQIPMEPEKESLCLMLLQMLEKSLYLEFSLSQFCGIKPVLGRVEDFSKEIEGLMQGTNCFLAHPFRQSVQLHCYEFNVLISVRQIVVLTRCFEKSDNCSFFSSAVEHHTQFKNATWSVKQIIAILYPRMLQTSN</sequence>
<comment type="caution">
    <text evidence="1">The sequence shown here is derived from an EMBL/GenBank/DDBJ whole genome shotgun (WGS) entry which is preliminary data.</text>
</comment>
<accession>A0A8J5F835</accession>
<evidence type="ECO:0000313" key="1">
    <source>
        <dbReference type="EMBL" id="KAG6481612.1"/>
    </source>
</evidence>
<gene>
    <name evidence="1" type="ORF">ZIOFF_058216</name>
</gene>
<keyword evidence="2" id="KW-1185">Reference proteome</keyword>
<dbReference type="Proteomes" id="UP000734854">
    <property type="component" value="Unassembled WGS sequence"/>
</dbReference>
<dbReference type="GO" id="GO:0006606">
    <property type="term" value="P:protein import into nucleus"/>
    <property type="evidence" value="ECO:0007669"/>
    <property type="project" value="TreeGrafter"/>
</dbReference>
<dbReference type="InterPro" id="IPR044840">
    <property type="entry name" value="Nup188"/>
</dbReference>
<organism evidence="1 2">
    <name type="scientific">Zingiber officinale</name>
    <name type="common">Ginger</name>
    <name type="synonym">Amomum zingiber</name>
    <dbReference type="NCBI Taxonomy" id="94328"/>
    <lineage>
        <taxon>Eukaryota</taxon>
        <taxon>Viridiplantae</taxon>
        <taxon>Streptophyta</taxon>
        <taxon>Embryophyta</taxon>
        <taxon>Tracheophyta</taxon>
        <taxon>Spermatophyta</taxon>
        <taxon>Magnoliopsida</taxon>
        <taxon>Liliopsida</taxon>
        <taxon>Zingiberales</taxon>
        <taxon>Zingiberaceae</taxon>
        <taxon>Zingiber</taxon>
    </lineage>
</organism>
<dbReference type="PANTHER" id="PTHR31431">
    <property type="entry name" value="NUCLEOPORIN NUP188 HOMOLOG"/>
    <property type="match status" value="1"/>
</dbReference>
<protein>
    <submittedName>
        <fullName evidence="1">Uncharacterized protein</fullName>
    </submittedName>
</protein>
<dbReference type="GO" id="GO:0017056">
    <property type="term" value="F:structural constituent of nuclear pore"/>
    <property type="evidence" value="ECO:0007669"/>
    <property type="project" value="InterPro"/>
</dbReference>
<reference evidence="1 2" key="1">
    <citation type="submission" date="2020-08" db="EMBL/GenBank/DDBJ databases">
        <title>Plant Genome Project.</title>
        <authorList>
            <person name="Zhang R.-G."/>
        </authorList>
    </citation>
    <scope>NUCLEOTIDE SEQUENCE [LARGE SCALE GENOMIC DNA]</scope>
    <source>
        <tissue evidence="1">Rhizome</tissue>
    </source>
</reference>